<dbReference type="NCBIfam" id="NF001664">
    <property type="entry name" value="PRK00431.1-6"/>
    <property type="match status" value="1"/>
</dbReference>
<dbReference type="Pfam" id="PF01661">
    <property type="entry name" value="Macro"/>
    <property type="match status" value="1"/>
</dbReference>
<evidence type="ECO:0000256" key="3">
    <source>
        <dbReference type="ARBA" id="ARBA00093460"/>
    </source>
</evidence>
<comment type="similarity">
    <text evidence="3">Belongs to the MacroD-type family. MacroD1/2-like subfamily.</text>
</comment>
<dbReference type="CTD" id="140733"/>
<organism evidence="6 7">
    <name type="scientific">Panthera pardus</name>
    <name type="common">Leopard</name>
    <name type="synonym">Felis pardus</name>
    <dbReference type="NCBI Taxonomy" id="9691"/>
    <lineage>
        <taxon>Eukaryota</taxon>
        <taxon>Metazoa</taxon>
        <taxon>Chordata</taxon>
        <taxon>Craniata</taxon>
        <taxon>Vertebrata</taxon>
        <taxon>Euteleostomi</taxon>
        <taxon>Mammalia</taxon>
        <taxon>Eutheria</taxon>
        <taxon>Laurasiatheria</taxon>
        <taxon>Carnivora</taxon>
        <taxon>Feliformia</taxon>
        <taxon>Felidae</taxon>
        <taxon>Pantherinae</taxon>
        <taxon>Panthera</taxon>
    </lineage>
</organism>
<feature type="compositionally biased region" description="Polar residues" evidence="4">
    <location>
        <begin position="423"/>
        <end position="456"/>
    </location>
</feature>
<dbReference type="CDD" id="cd02908">
    <property type="entry name" value="Macro_OAADPr_deacetylase"/>
    <property type="match status" value="1"/>
</dbReference>
<dbReference type="FunFam" id="3.40.220.10:FF:000003">
    <property type="entry name" value="O-acetyl-ADP-ribose deacetylase MACROD2"/>
    <property type="match status" value="1"/>
</dbReference>
<dbReference type="GO" id="GO:0140291">
    <property type="term" value="P:peptidyl-glutamate ADP-deribosylation"/>
    <property type="evidence" value="ECO:0007669"/>
    <property type="project" value="TreeGrafter"/>
</dbReference>
<dbReference type="AlphaFoldDB" id="A0A9V1GA35"/>
<dbReference type="Proteomes" id="UP001165780">
    <property type="component" value="Unplaced"/>
</dbReference>
<feature type="compositionally biased region" description="Polar residues" evidence="4">
    <location>
        <begin position="370"/>
        <end position="392"/>
    </location>
</feature>
<dbReference type="KEGG" id="ppad:109274840"/>
<accession>A0A9V1GA35</accession>
<dbReference type="OrthoDB" id="6133115at2759"/>
<dbReference type="GeneID" id="109274840"/>
<proteinExistence type="inferred from homology"/>
<feature type="compositionally biased region" description="Basic and acidic residues" evidence="4">
    <location>
        <begin position="250"/>
        <end position="260"/>
    </location>
</feature>
<protein>
    <submittedName>
        <fullName evidence="7">ADP-ribose glycohydrolase MACROD2</fullName>
    </submittedName>
</protein>
<dbReference type="InterPro" id="IPR043472">
    <property type="entry name" value="Macro_dom-like"/>
</dbReference>
<dbReference type="GO" id="GO:0042278">
    <property type="term" value="P:purine nucleoside metabolic process"/>
    <property type="evidence" value="ECO:0007669"/>
    <property type="project" value="TreeGrafter"/>
</dbReference>
<comment type="catalytic activity">
    <reaction evidence="2">
        <text>alpha-NAD(+) + H2O = ADP-D-ribose + nicotinamide + H(+)</text>
        <dbReference type="Rhea" id="RHEA:68792"/>
        <dbReference type="ChEBI" id="CHEBI:15377"/>
        <dbReference type="ChEBI" id="CHEBI:15378"/>
        <dbReference type="ChEBI" id="CHEBI:17154"/>
        <dbReference type="ChEBI" id="CHEBI:57967"/>
        <dbReference type="ChEBI" id="CHEBI:77017"/>
    </reaction>
</comment>
<feature type="region of interest" description="Disordered" evidence="4">
    <location>
        <begin position="240"/>
        <end position="456"/>
    </location>
</feature>
<feature type="region of interest" description="Disordered" evidence="4">
    <location>
        <begin position="48"/>
        <end position="67"/>
    </location>
</feature>
<reference evidence="7" key="1">
    <citation type="submission" date="2025-08" db="UniProtKB">
        <authorList>
            <consortium name="RefSeq"/>
        </authorList>
    </citation>
    <scope>IDENTIFICATION</scope>
    <source>
        <tissue evidence="7">Whole blood</tissue>
    </source>
</reference>
<dbReference type="PANTHER" id="PTHR11106">
    <property type="entry name" value="GANGLIOSIDE INDUCED DIFFERENTIATION ASSOCIATED PROTEIN 2-RELATED"/>
    <property type="match status" value="1"/>
</dbReference>
<dbReference type="PROSITE" id="PS51154">
    <property type="entry name" value="MACRO"/>
    <property type="match status" value="1"/>
</dbReference>
<gene>
    <name evidence="7" type="primary">MACROD2</name>
</gene>
<feature type="domain" description="Macro" evidence="5">
    <location>
        <begin position="59"/>
        <end position="240"/>
    </location>
</feature>
<dbReference type="InterPro" id="IPR002589">
    <property type="entry name" value="Macro_dom"/>
</dbReference>
<dbReference type="GO" id="GO:0140293">
    <property type="term" value="F:ADP-ribosylglutamate hydrolase activity"/>
    <property type="evidence" value="ECO:0007669"/>
    <property type="project" value="TreeGrafter"/>
</dbReference>
<evidence type="ECO:0000313" key="6">
    <source>
        <dbReference type="Proteomes" id="UP001165780"/>
    </source>
</evidence>
<evidence type="ECO:0000256" key="4">
    <source>
        <dbReference type="SAM" id="MobiDB-lite"/>
    </source>
</evidence>
<dbReference type="GO" id="GO:0005654">
    <property type="term" value="C:nucleoplasm"/>
    <property type="evidence" value="ECO:0007669"/>
    <property type="project" value="TreeGrafter"/>
</dbReference>
<evidence type="ECO:0000256" key="1">
    <source>
        <dbReference type="ARBA" id="ARBA00022801"/>
    </source>
</evidence>
<dbReference type="Gene3D" id="3.40.220.10">
    <property type="entry name" value="Leucine Aminopeptidase, subunit E, domain 1"/>
    <property type="match status" value="1"/>
</dbReference>
<evidence type="ECO:0000256" key="2">
    <source>
        <dbReference type="ARBA" id="ARBA00049015"/>
    </source>
</evidence>
<name>A0A9V1GA35_PANPR</name>
<sequence>MYPSNKKKKVWREEKERLLKMTLEERRKEYMRDYVPLNTILSWKEEMKGKSQNDEENTQETSQVKKSLSEKVSLYRGDITLLEVDAIVNAANASLLGGGGVDGCIHRAAGPCLLAECRNLNGCETGHAKITCGYDLPAKYVIHTVGPIARGHINGSHKEDLANCYKSSLKLVKENNIRSVAFPCISTGIYGFPNEPASIVALSTIKEWLAKNHHEVDRIIFCVFLEVDFKIYRKKMGEFFPADDNNEEDVNVKEDSEVLEPKGLSPPHKKSKAKKPEGSKDSSEDENSPEEKQSTEETEGQSQEADGVDVATVPSPASEEATEVCKDEDSAKDDSITKDNEVTDHSVCDQDHPNGQEHDSAKNEIKIEAESQSSHMETEELSPNQDDATTVEQPEVILLTDDQEEKEGEKAQDEDTPRVPVQNEGSGYTENSPSPDVEMNSQVDSVNDPTESQQED</sequence>
<dbReference type="SMART" id="SM00506">
    <property type="entry name" value="A1pp"/>
    <property type="match status" value="1"/>
</dbReference>
<dbReference type="SUPFAM" id="SSF52949">
    <property type="entry name" value="Macro domain-like"/>
    <property type="match status" value="1"/>
</dbReference>
<dbReference type="GO" id="GO:0006974">
    <property type="term" value="P:DNA damage response"/>
    <property type="evidence" value="ECO:0007669"/>
    <property type="project" value="TreeGrafter"/>
</dbReference>
<keyword evidence="1" id="KW-0378">Hydrolase</keyword>
<keyword evidence="6" id="KW-1185">Reference proteome</keyword>
<evidence type="ECO:0000259" key="5">
    <source>
        <dbReference type="PROSITE" id="PS51154"/>
    </source>
</evidence>
<dbReference type="RefSeq" id="XP_019318314.1">
    <property type="nucleotide sequence ID" value="XM_019462769.2"/>
</dbReference>
<evidence type="ECO:0000313" key="7">
    <source>
        <dbReference type="RefSeq" id="XP_019318314.1"/>
    </source>
</evidence>
<feature type="compositionally biased region" description="Basic and acidic residues" evidence="4">
    <location>
        <begin position="407"/>
        <end position="417"/>
    </location>
</feature>
<feature type="compositionally biased region" description="Basic and acidic residues" evidence="4">
    <location>
        <begin position="323"/>
        <end position="369"/>
    </location>
</feature>
<dbReference type="PANTHER" id="PTHR11106:SF104">
    <property type="entry name" value="ADP-RIBOSE GLYCOHYDROLASE MACROD2"/>
    <property type="match status" value="1"/>
</dbReference>